<accession>A0A9D9GTF8</accession>
<gene>
    <name evidence="2" type="ORF">IAB19_06010</name>
</gene>
<dbReference type="Proteomes" id="UP000823631">
    <property type="component" value="Unassembled WGS sequence"/>
</dbReference>
<reference evidence="2" key="2">
    <citation type="journal article" date="2021" name="PeerJ">
        <title>Extensive microbial diversity within the chicken gut microbiome revealed by metagenomics and culture.</title>
        <authorList>
            <person name="Gilroy R."/>
            <person name="Ravi A."/>
            <person name="Getino M."/>
            <person name="Pursley I."/>
            <person name="Horton D.L."/>
            <person name="Alikhan N.F."/>
            <person name="Baker D."/>
            <person name="Gharbi K."/>
            <person name="Hall N."/>
            <person name="Watson M."/>
            <person name="Adriaenssens E.M."/>
            <person name="Foster-Nyarko E."/>
            <person name="Jarju S."/>
            <person name="Secka A."/>
            <person name="Antonio M."/>
            <person name="Oren A."/>
            <person name="Chaudhuri R.R."/>
            <person name="La Ragione R."/>
            <person name="Hildebrand F."/>
            <person name="Pallen M.J."/>
        </authorList>
    </citation>
    <scope>NUCLEOTIDE SEQUENCE</scope>
    <source>
        <strain evidence="2">17213</strain>
    </source>
</reference>
<dbReference type="GO" id="GO:0003677">
    <property type="term" value="F:DNA binding"/>
    <property type="evidence" value="ECO:0007669"/>
    <property type="project" value="InterPro"/>
</dbReference>
<dbReference type="InterPro" id="IPR036977">
    <property type="entry name" value="DNA_primase_Znf_CHC2"/>
</dbReference>
<name>A0A9D9GTF8_9GAMM</name>
<protein>
    <recommendedName>
        <fullName evidence="4">Zinc finger CHC2-type domain-containing protein</fullName>
    </recommendedName>
</protein>
<dbReference type="Gene3D" id="3.90.580.10">
    <property type="entry name" value="Zinc finger, CHC2-type domain"/>
    <property type="match status" value="1"/>
</dbReference>
<sequence length="655" mass="72562">MLDTDLERTREYLRTRLPDYLRSRGINPDRPFNCLNPAHQDHQASMSYSQHNYTVHCYACNATYDIFTLAGLEYGLADPAAQFNKVYELFLGSAPKTQQPSSAAARSLYDTTGAATFGAARIEPTFEMKRPAYESSNDRSMAQSSAPHFSPLYQNAQPPLRPGSEYHEPRMSGLQSPFAKSADNDSSASFASQPPASLQPQPQPLQPTGAVFGIPGNIFRQGGGSSFISSSNERAYPEAQETQYNYAEQLRQMAEKVGRTEYFHQHGISDEVISRFRLGFDESFPAGTDAHTGEQIIWRAAVIPYSDFGYVVRNIDPKSKDKVRKRGTLGVFNDKALEQNGAIFITFDEIEALSLETLGFKAISIAPNAVNVLLERVEQSKGAERIFYICAAGEDLTDEINALSAGLYKLNVPSKKVSLSYPYASLNSALCLDSAGLKWRLSHLEELLTFTLTPVTPDEEEYSFIENPATLSKLDLSPYLYCLCGRPHVLRRVMYLIMQERLCRLVTVTTAMNWKFMCRNLADTSPEAASAVNYECCPNAKAVITDDLSSEKILDTVRYTLNALRLQSEGSFAMAVDLSTVNAQALSTLIPKFAALCTELQSGLLLLTPESSRELCESAALQTICVEQSEDGSELNFNSADLNCRRLNFSRYAGL</sequence>
<evidence type="ECO:0000256" key="1">
    <source>
        <dbReference type="SAM" id="MobiDB-lite"/>
    </source>
</evidence>
<evidence type="ECO:0008006" key="4">
    <source>
        <dbReference type="Google" id="ProtNLM"/>
    </source>
</evidence>
<dbReference type="EMBL" id="JADINH010000127">
    <property type="protein sequence ID" value="MBO8415914.1"/>
    <property type="molecule type" value="Genomic_DNA"/>
</dbReference>
<proteinExistence type="predicted"/>
<dbReference type="AlphaFoldDB" id="A0A9D9GTF8"/>
<dbReference type="GO" id="GO:0008270">
    <property type="term" value="F:zinc ion binding"/>
    <property type="evidence" value="ECO:0007669"/>
    <property type="project" value="InterPro"/>
</dbReference>
<feature type="compositionally biased region" description="Polar residues" evidence="1">
    <location>
        <begin position="134"/>
        <end position="157"/>
    </location>
</feature>
<comment type="caution">
    <text evidence="2">The sequence shown here is derived from an EMBL/GenBank/DDBJ whole genome shotgun (WGS) entry which is preliminary data.</text>
</comment>
<organism evidence="2 3">
    <name type="scientific">Candidatus Avisuccinivibrio stercorigallinarum</name>
    <dbReference type="NCBI Taxonomy" id="2840704"/>
    <lineage>
        <taxon>Bacteria</taxon>
        <taxon>Pseudomonadati</taxon>
        <taxon>Pseudomonadota</taxon>
        <taxon>Gammaproteobacteria</taxon>
        <taxon>Aeromonadales</taxon>
        <taxon>Succinivibrionaceae</taxon>
        <taxon>Succinivibrionaceae incertae sedis</taxon>
        <taxon>Candidatus Avisuccinivibrio</taxon>
    </lineage>
</organism>
<feature type="region of interest" description="Disordered" evidence="1">
    <location>
        <begin position="132"/>
        <end position="215"/>
    </location>
</feature>
<evidence type="ECO:0000313" key="2">
    <source>
        <dbReference type="EMBL" id="MBO8415914.1"/>
    </source>
</evidence>
<reference evidence="2" key="1">
    <citation type="submission" date="2020-10" db="EMBL/GenBank/DDBJ databases">
        <authorList>
            <person name="Gilroy R."/>
        </authorList>
    </citation>
    <scope>NUCLEOTIDE SEQUENCE</scope>
    <source>
        <strain evidence="2">17213</strain>
    </source>
</reference>
<feature type="compositionally biased region" description="Low complexity" evidence="1">
    <location>
        <begin position="178"/>
        <end position="200"/>
    </location>
</feature>
<dbReference type="SUPFAM" id="SSF57783">
    <property type="entry name" value="Zinc beta-ribbon"/>
    <property type="match status" value="1"/>
</dbReference>
<evidence type="ECO:0000313" key="3">
    <source>
        <dbReference type="Proteomes" id="UP000823631"/>
    </source>
</evidence>
<dbReference type="GO" id="GO:0006260">
    <property type="term" value="P:DNA replication"/>
    <property type="evidence" value="ECO:0007669"/>
    <property type="project" value="InterPro"/>
</dbReference>